<comment type="caution">
    <text evidence="2">The sequence shown here is derived from an EMBL/GenBank/DDBJ whole genome shotgun (WGS) entry which is preliminary data.</text>
</comment>
<keyword evidence="1" id="KW-1133">Transmembrane helix</keyword>
<name>W4HM24_9RHOB</name>
<dbReference type="Proteomes" id="UP000019063">
    <property type="component" value="Unassembled WGS sequence"/>
</dbReference>
<organism evidence="2 3">
    <name type="scientific">Roseivivax marinus</name>
    <dbReference type="NCBI Taxonomy" id="1379903"/>
    <lineage>
        <taxon>Bacteria</taxon>
        <taxon>Pseudomonadati</taxon>
        <taxon>Pseudomonadota</taxon>
        <taxon>Alphaproteobacteria</taxon>
        <taxon>Rhodobacterales</taxon>
        <taxon>Roseobacteraceae</taxon>
        <taxon>Roseivivax</taxon>
    </lineage>
</organism>
<accession>W4HM24</accession>
<sequence>MITYDDLTARTGRIESLLRDRLGLKHGSLGRRAARAGRRLPRAIRADLCRIGEAVQLSGHPRLRHASEGGEITAACERVEQHLAGIDVRDRRIGAALGLAAVIGFNLLVVAVLFIAVLRWRGLA</sequence>
<evidence type="ECO:0000313" key="2">
    <source>
        <dbReference type="EMBL" id="ETW13822.1"/>
    </source>
</evidence>
<feature type="transmembrane region" description="Helical" evidence="1">
    <location>
        <begin position="96"/>
        <end position="118"/>
    </location>
</feature>
<dbReference type="EMBL" id="AQQW01000003">
    <property type="protein sequence ID" value="ETW13822.1"/>
    <property type="molecule type" value="Genomic_DNA"/>
</dbReference>
<keyword evidence="1" id="KW-0472">Membrane</keyword>
<evidence type="ECO:0000256" key="1">
    <source>
        <dbReference type="SAM" id="Phobius"/>
    </source>
</evidence>
<dbReference type="eggNOG" id="ENOG5032ZNG">
    <property type="taxonomic scope" value="Bacteria"/>
</dbReference>
<dbReference type="STRING" id="1379903.ATO8_07326"/>
<gene>
    <name evidence="2" type="ORF">ATO8_07326</name>
</gene>
<reference evidence="2 3" key="1">
    <citation type="journal article" date="2014" name="Antonie Van Leeuwenhoek">
        <title>Roseivivax atlanticus sp. nov., isolated from surface seawater of the Atlantic Ocean.</title>
        <authorList>
            <person name="Li G."/>
            <person name="Lai Q."/>
            <person name="Liu X."/>
            <person name="Sun F."/>
            <person name="Shao Z."/>
        </authorList>
    </citation>
    <scope>NUCLEOTIDE SEQUENCE [LARGE SCALE GENOMIC DNA]</scope>
    <source>
        <strain evidence="2 3">22II-s10s</strain>
    </source>
</reference>
<dbReference type="RefSeq" id="WP_051487496.1">
    <property type="nucleotide sequence ID" value="NZ_AQQW01000003.1"/>
</dbReference>
<keyword evidence="3" id="KW-1185">Reference proteome</keyword>
<dbReference type="AlphaFoldDB" id="W4HM24"/>
<protein>
    <submittedName>
        <fullName evidence="2">Uncharacterized protein</fullName>
    </submittedName>
</protein>
<evidence type="ECO:0000313" key="3">
    <source>
        <dbReference type="Proteomes" id="UP000019063"/>
    </source>
</evidence>
<proteinExistence type="predicted"/>
<keyword evidence="1" id="KW-0812">Transmembrane</keyword>